<evidence type="ECO:0000256" key="4">
    <source>
        <dbReference type="ARBA" id="ARBA00022475"/>
    </source>
</evidence>
<dbReference type="AlphaFoldDB" id="A0A7W9YGP6"/>
<proteinExistence type="inferred from homology"/>
<comment type="similarity">
    <text evidence="2">Belongs to the binding-protein-dependent transport system permease family. FecCD subfamily.</text>
</comment>
<evidence type="ECO:0000256" key="7">
    <source>
        <dbReference type="ARBA" id="ARBA00023136"/>
    </source>
</evidence>
<dbReference type="Pfam" id="PF01032">
    <property type="entry name" value="FecCD"/>
    <property type="match status" value="1"/>
</dbReference>
<evidence type="ECO:0000256" key="1">
    <source>
        <dbReference type="ARBA" id="ARBA00004651"/>
    </source>
</evidence>
<protein>
    <submittedName>
        <fullName evidence="9">Iron complex transport system permease protein</fullName>
    </submittedName>
</protein>
<evidence type="ECO:0000256" key="3">
    <source>
        <dbReference type="ARBA" id="ARBA00022448"/>
    </source>
</evidence>
<dbReference type="Proteomes" id="UP000546642">
    <property type="component" value="Unassembled WGS sequence"/>
</dbReference>
<dbReference type="GO" id="GO:0005886">
    <property type="term" value="C:plasma membrane"/>
    <property type="evidence" value="ECO:0007669"/>
    <property type="project" value="UniProtKB-SubCell"/>
</dbReference>
<keyword evidence="4" id="KW-1003">Cell membrane</keyword>
<sequence length="337" mass="32229">MVRQHVARRVWVLIGAVAAAAALAAAALLVGEFPVPWRGVARALGEPGTAPESVDFIIWEVRVPRLLAGAASGAALSVAAAVLQTATGSPLAGPRTVGMGGAAMLAILLAPAAVAQVPAGAAAAGAAGAAAAGLGLVLGAWWWGSAAALRSGRVLPAGAVVDAVCTAAALYLVVSAAGGLVGPAAHRVVVGSPLLGVEQAPVLAAVCLGAALPAVAAAWWAPSATAAAPVAGRLALVAVAAVPVGAGVALAGPLALAGLAGGGVAWLLMSGHPGWTALAAVPVGAFVVVAADLVARSLSGPQEVPTGYVTAVAGVLVLAVVLRARSRAAAVTTVRMD</sequence>
<dbReference type="InterPro" id="IPR037294">
    <property type="entry name" value="ABC_BtuC-like"/>
</dbReference>
<dbReference type="PANTHER" id="PTHR30472">
    <property type="entry name" value="FERRIC ENTEROBACTIN TRANSPORT SYSTEM PERMEASE PROTEIN"/>
    <property type="match status" value="1"/>
</dbReference>
<keyword evidence="5 8" id="KW-0812">Transmembrane</keyword>
<feature type="transmembrane region" description="Helical" evidence="8">
    <location>
        <begin position="275"/>
        <end position="295"/>
    </location>
</feature>
<dbReference type="InterPro" id="IPR000522">
    <property type="entry name" value="ABC_transptr_permease_BtuC"/>
</dbReference>
<evidence type="ECO:0000256" key="2">
    <source>
        <dbReference type="ARBA" id="ARBA00007935"/>
    </source>
</evidence>
<evidence type="ECO:0000256" key="5">
    <source>
        <dbReference type="ARBA" id="ARBA00022692"/>
    </source>
</evidence>
<feature type="transmembrane region" description="Helical" evidence="8">
    <location>
        <begin position="202"/>
        <end position="222"/>
    </location>
</feature>
<comment type="subcellular location">
    <subcellularLocation>
        <location evidence="1">Cell membrane</location>
        <topology evidence="1">Multi-pass membrane protein</topology>
    </subcellularLocation>
</comment>
<keyword evidence="6 8" id="KW-1133">Transmembrane helix</keyword>
<keyword evidence="10" id="KW-1185">Reference proteome</keyword>
<keyword evidence="7 8" id="KW-0472">Membrane</keyword>
<comment type="caution">
    <text evidence="9">The sequence shown here is derived from an EMBL/GenBank/DDBJ whole genome shotgun (WGS) entry which is preliminary data.</text>
</comment>
<dbReference type="PANTHER" id="PTHR30472:SF25">
    <property type="entry name" value="ABC TRANSPORTER PERMEASE PROTEIN MJ0876-RELATED"/>
    <property type="match status" value="1"/>
</dbReference>
<evidence type="ECO:0000256" key="8">
    <source>
        <dbReference type="SAM" id="Phobius"/>
    </source>
</evidence>
<dbReference type="RefSeq" id="WP_184075062.1">
    <property type="nucleotide sequence ID" value="NZ_JACHDS010000001.1"/>
</dbReference>
<dbReference type="Gene3D" id="1.10.3470.10">
    <property type="entry name" value="ABC transporter involved in vitamin B12 uptake, BtuC"/>
    <property type="match status" value="1"/>
</dbReference>
<evidence type="ECO:0000256" key="6">
    <source>
        <dbReference type="ARBA" id="ARBA00022989"/>
    </source>
</evidence>
<dbReference type="SUPFAM" id="SSF81345">
    <property type="entry name" value="ABC transporter involved in vitamin B12 uptake, BtuC"/>
    <property type="match status" value="1"/>
</dbReference>
<feature type="transmembrane region" description="Helical" evidence="8">
    <location>
        <begin position="96"/>
        <end position="115"/>
    </location>
</feature>
<feature type="transmembrane region" description="Helical" evidence="8">
    <location>
        <begin position="307"/>
        <end position="326"/>
    </location>
</feature>
<dbReference type="EMBL" id="JACHDS010000001">
    <property type="protein sequence ID" value="MBB6171819.1"/>
    <property type="molecule type" value="Genomic_DNA"/>
</dbReference>
<evidence type="ECO:0000313" key="10">
    <source>
        <dbReference type="Proteomes" id="UP000546642"/>
    </source>
</evidence>
<feature type="transmembrane region" description="Helical" evidence="8">
    <location>
        <begin position="121"/>
        <end position="143"/>
    </location>
</feature>
<accession>A0A7W9YGP6</accession>
<organism evidence="9 10">
    <name type="scientific">Nocardiopsis mwathae</name>
    <dbReference type="NCBI Taxonomy" id="1472723"/>
    <lineage>
        <taxon>Bacteria</taxon>
        <taxon>Bacillati</taxon>
        <taxon>Actinomycetota</taxon>
        <taxon>Actinomycetes</taxon>
        <taxon>Streptosporangiales</taxon>
        <taxon>Nocardiopsidaceae</taxon>
        <taxon>Nocardiopsis</taxon>
    </lineage>
</organism>
<feature type="transmembrane region" description="Helical" evidence="8">
    <location>
        <begin position="155"/>
        <end position="182"/>
    </location>
</feature>
<gene>
    <name evidence="9" type="ORF">HNR23_001879</name>
</gene>
<reference evidence="9 10" key="1">
    <citation type="submission" date="2020-08" db="EMBL/GenBank/DDBJ databases">
        <title>Sequencing the genomes of 1000 actinobacteria strains.</title>
        <authorList>
            <person name="Klenk H.-P."/>
        </authorList>
    </citation>
    <scope>NUCLEOTIDE SEQUENCE [LARGE SCALE GENOMIC DNA]</scope>
    <source>
        <strain evidence="9 10">DSM 46659</strain>
    </source>
</reference>
<keyword evidence="3" id="KW-0813">Transport</keyword>
<dbReference type="GO" id="GO:0022857">
    <property type="term" value="F:transmembrane transporter activity"/>
    <property type="evidence" value="ECO:0007669"/>
    <property type="project" value="InterPro"/>
</dbReference>
<name>A0A7W9YGP6_9ACTN</name>
<evidence type="ECO:0000313" key="9">
    <source>
        <dbReference type="EMBL" id="MBB6171819.1"/>
    </source>
</evidence>
<feature type="transmembrane region" description="Helical" evidence="8">
    <location>
        <begin position="234"/>
        <end position="255"/>
    </location>
</feature>